<gene>
    <name evidence="2" type="ORF">FYC62_02300</name>
</gene>
<name>A0A5C0VHX4_9SPHI</name>
<dbReference type="RefSeq" id="WP_149073755.1">
    <property type="nucleotide sequence ID" value="NZ_CP043329.1"/>
</dbReference>
<dbReference type="KEGG" id="pej:FYC62_02300"/>
<accession>A0A5C0VHX4</accession>
<keyword evidence="3" id="KW-1185">Reference proteome</keyword>
<feature type="transmembrane region" description="Helical" evidence="1">
    <location>
        <begin position="48"/>
        <end position="68"/>
    </location>
</feature>
<evidence type="ECO:0000313" key="2">
    <source>
        <dbReference type="EMBL" id="QEK50624.1"/>
    </source>
</evidence>
<evidence type="ECO:0000313" key="3">
    <source>
        <dbReference type="Proteomes" id="UP000323653"/>
    </source>
</evidence>
<evidence type="ECO:0000256" key="1">
    <source>
        <dbReference type="SAM" id="Phobius"/>
    </source>
</evidence>
<dbReference type="Proteomes" id="UP000323653">
    <property type="component" value="Chromosome"/>
</dbReference>
<proteinExistence type="predicted"/>
<dbReference type="AlphaFoldDB" id="A0A5C0VHX4"/>
<dbReference type="EMBL" id="CP043329">
    <property type="protein sequence ID" value="QEK50624.1"/>
    <property type="molecule type" value="Genomic_DNA"/>
</dbReference>
<reference evidence="2 3" key="1">
    <citation type="submission" date="2019-08" db="EMBL/GenBank/DDBJ databases">
        <title>Pedobacter sp. nov., isolated from Han river, South Korea.</title>
        <authorList>
            <person name="Lee D.-H."/>
            <person name="Kim Y.-S."/>
            <person name="Hwang E.-M."/>
            <person name="Le Tran T.C."/>
            <person name="Cha C.-J."/>
        </authorList>
    </citation>
    <scope>NUCLEOTIDE SEQUENCE [LARGE SCALE GENOMIC DNA]</scope>
    <source>
        <strain evidence="2 3">CJ43</strain>
    </source>
</reference>
<keyword evidence="1" id="KW-1133">Transmembrane helix</keyword>
<feature type="transmembrane region" description="Helical" evidence="1">
    <location>
        <begin position="20"/>
        <end position="42"/>
    </location>
</feature>
<organism evidence="2 3">
    <name type="scientific">Pedobacter aquae</name>
    <dbReference type="NCBI Taxonomy" id="2605747"/>
    <lineage>
        <taxon>Bacteria</taxon>
        <taxon>Pseudomonadati</taxon>
        <taxon>Bacteroidota</taxon>
        <taxon>Sphingobacteriia</taxon>
        <taxon>Sphingobacteriales</taxon>
        <taxon>Sphingobacteriaceae</taxon>
        <taxon>Pedobacter</taxon>
    </lineage>
</organism>
<keyword evidence="1" id="KW-0472">Membrane</keyword>
<keyword evidence="1" id="KW-0812">Transmembrane</keyword>
<protein>
    <submittedName>
        <fullName evidence="2">Uncharacterized protein</fullName>
    </submittedName>
</protein>
<sequence length="162" mass="19048">MSDKIYIKCKETKLSKHQILIYLTTLNIGIITSLLFFNQVLIKDLFSYLVYTISPIVTLLVFHLYYIFKIEENQFILITDEFLLIKDNSGTEQQDLKLSFTSLKGFETRFNAVIFHHQNGETYRVGLDNVRCDTKRWEIKEFLRNHIEELKPANHIDGLLVG</sequence>